<dbReference type="Pfam" id="PF00248">
    <property type="entry name" value="Aldo_ket_red"/>
    <property type="match status" value="1"/>
</dbReference>
<reference evidence="2 3" key="1">
    <citation type="submission" date="2024-03" db="EMBL/GenBank/DDBJ databases">
        <title>Draft genome sequence of Pseudonocardia nematodicida JCM 31783.</title>
        <authorList>
            <person name="Butdee W."/>
            <person name="Duangmal K."/>
        </authorList>
    </citation>
    <scope>NUCLEOTIDE SEQUENCE [LARGE SCALE GENOMIC DNA]</scope>
    <source>
        <strain evidence="2 3">JCM 31783</strain>
    </source>
</reference>
<dbReference type="InterPro" id="IPR050523">
    <property type="entry name" value="AKR_Detox_Biosynth"/>
</dbReference>
<comment type="caution">
    <text evidence="2">The sequence shown here is derived from an EMBL/GenBank/DDBJ whole genome shotgun (WGS) entry which is preliminary data.</text>
</comment>
<feature type="domain" description="NADP-dependent oxidoreductase" evidence="1">
    <location>
        <begin position="14"/>
        <end position="308"/>
    </location>
</feature>
<evidence type="ECO:0000313" key="3">
    <source>
        <dbReference type="Proteomes" id="UP001494902"/>
    </source>
</evidence>
<dbReference type="RefSeq" id="WP_349297845.1">
    <property type="nucleotide sequence ID" value="NZ_JBEDNQ010000003.1"/>
</dbReference>
<keyword evidence="3" id="KW-1185">Reference proteome</keyword>
<evidence type="ECO:0000259" key="1">
    <source>
        <dbReference type="Pfam" id="PF00248"/>
    </source>
</evidence>
<dbReference type="PANTHER" id="PTHR43364">
    <property type="entry name" value="NADH-SPECIFIC METHYLGLYOXAL REDUCTASE-RELATED"/>
    <property type="match status" value="1"/>
</dbReference>
<dbReference type="PANTHER" id="PTHR43364:SF6">
    <property type="entry name" value="OXIDOREDUCTASE-RELATED"/>
    <property type="match status" value="1"/>
</dbReference>
<gene>
    <name evidence="2" type="ORF">WIS52_09970</name>
</gene>
<dbReference type="Gene3D" id="3.20.20.100">
    <property type="entry name" value="NADP-dependent oxidoreductase domain"/>
    <property type="match status" value="1"/>
</dbReference>
<proteinExistence type="predicted"/>
<organism evidence="2 3">
    <name type="scientific">Pseudonocardia nematodicida</name>
    <dbReference type="NCBI Taxonomy" id="1206997"/>
    <lineage>
        <taxon>Bacteria</taxon>
        <taxon>Bacillati</taxon>
        <taxon>Actinomycetota</taxon>
        <taxon>Actinomycetes</taxon>
        <taxon>Pseudonocardiales</taxon>
        <taxon>Pseudonocardiaceae</taxon>
        <taxon>Pseudonocardia</taxon>
    </lineage>
</organism>
<dbReference type="SUPFAM" id="SSF51430">
    <property type="entry name" value="NAD(P)-linked oxidoreductase"/>
    <property type="match status" value="1"/>
</dbReference>
<dbReference type="EMBL" id="JBEDNQ010000003">
    <property type="protein sequence ID" value="MEQ3550798.1"/>
    <property type="molecule type" value="Genomic_DNA"/>
</dbReference>
<dbReference type="InterPro" id="IPR036812">
    <property type="entry name" value="NAD(P)_OxRdtase_dom_sf"/>
</dbReference>
<name>A0ABV1KAB7_9PSEU</name>
<dbReference type="Proteomes" id="UP001494902">
    <property type="component" value="Unassembled WGS sequence"/>
</dbReference>
<evidence type="ECO:0000313" key="2">
    <source>
        <dbReference type="EMBL" id="MEQ3550798.1"/>
    </source>
</evidence>
<dbReference type="InterPro" id="IPR018170">
    <property type="entry name" value="Aldo/ket_reductase_CS"/>
</dbReference>
<dbReference type="InterPro" id="IPR020471">
    <property type="entry name" value="AKR"/>
</dbReference>
<dbReference type="PRINTS" id="PR00069">
    <property type="entry name" value="ALDKETRDTASE"/>
</dbReference>
<accession>A0ABV1KAB7</accession>
<dbReference type="InterPro" id="IPR023210">
    <property type="entry name" value="NADP_OxRdtase_dom"/>
</dbReference>
<protein>
    <submittedName>
        <fullName evidence="2">Aldo/keto reductase</fullName>
    </submittedName>
</protein>
<sequence length="318" mass="33696">MPLIGRSDLETFPVVLGGNTFGWTSDDAGSFAVLDAFTAAGGNHVDTADGYSHWVPGNSGGESEEVLGRWFARGNRDRVTLATKVSSHPGFTGLVPETISAAAEASLRRLGTDRIDLYYAHYDDPDTPIEESVAAFDALVRAGKVRHVGLSNFSPDRLEEWVAVATATGAAPPVAFQLHYNLLHRAGYEREFAPVAARHGIGVLPYFSLAAGLLTGKYTHAEQVAGTDRERQMKAYLHEATFDVVGALVEVADGLGAEPASVALAWLRTRPDVVAPVASARNPDQLAPLLAAADLELPADAVERLDRASDPAGADAGR</sequence>
<dbReference type="PROSITE" id="PS00062">
    <property type="entry name" value="ALDOKETO_REDUCTASE_2"/>
    <property type="match status" value="1"/>
</dbReference>